<reference evidence="1 2" key="1">
    <citation type="submission" date="2017-01" db="EMBL/GenBank/DDBJ databases">
        <title>Comparative genomic analysis of Brazilian Leptospira santarosai.</title>
        <authorList>
            <person name="Moreno L.Z."/>
            <person name="Miraglia F."/>
            <person name="Kremer F.S."/>
            <person name="Eslabao M.R."/>
            <person name="Lilenbaum W."/>
            <person name="Dellagostin O.A."/>
            <person name="Moreno A.M."/>
        </authorList>
    </citation>
    <scope>NUCLEOTIDE SEQUENCE [LARGE SCALE GENOMIC DNA]</scope>
    <source>
        <strain evidence="1 2">M52/8-19</strain>
    </source>
</reference>
<organism evidence="1 2">
    <name type="scientific">Leptospira santarosai</name>
    <dbReference type="NCBI Taxonomy" id="28183"/>
    <lineage>
        <taxon>Bacteria</taxon>
        <taxon>Pseudomonadati</taxon>
        <taxon>Spirochaetota</taxon>
        <taxon>Spirochaetia</taxon>
        <taxon>Leptospirales</taxon>
        <taxon>Leptospiraceae</taxon>
        <taxon>Leptospira</taxon>
    </lineage>
</organism>
<evidence type="ECO:0008006" key="3">
    <source>
        <dbReference type="Google" id="ProtNLM"/>
    </source>
</evidence>
<proteinExistence type="predicted"/>
<accession>A0AB73LL90</accession>
<evidence type="ECO:0000313" key="1">
    <source>
        <dbReference type="EMBL" id="ONF91773.1"/>
    </source>
</evidence>
<protein>
    <recommendedName>
        <fullName evidence="3">Lipoprotein</fullName>
    </recommendedName>
</protein>
<dbReference type="AlphaFoldDB" id="A0AB73LL90"/>
<comment type="caution">
    <text evidence="1">The sequence shown here is derived from an EMBL/GenBank/DDBJ whole genome shotgun (WGS) entry which is preliminary data.</text>
</comment>
<sequence>MLNLLVSGQVLNFDAQSSCFGTSSKIFYFLNIQSLFYRSECRLRLTDNCRIGCRKFLFQTEIRHKVIFPELNLHSSAREISSYPSITLLKL</sequence>
<name>A0AB73LL90_9LEPT</name>
<gene>
    <name evidence="1" type="ORF">BWD14_15800</name>
</gene>
<dbReference type="Proteomes" id="UP000189337">
    <property type="component" value="Unassembled WGS sequence"/>
</dbReference>
<dbReference type="EMBL" id="MTSU01000017">
    <property type="protein sequence ID" value="ONF91773.1"/>
    <property type="molecule type" value="Genomic_DNA"/>
</dbReference>
<evidence type="ECO:0000313" key="2">
    <source>
        <dbReference type="Proteomes" id="UP000189337"/>
    </source>
</evidence>